<dbReference type="RefSeq" id="WP_191816080.1">
    <property type="nucleotide sequence ID" value="NZ_JACSQT010000009.1"/>
</dbReference>
<dbReference type="Pfam" id="PF08378">
    <property type="entry name" value="NERD"/>
    <property type="match status" value="1"/>
</dbReference>
<name>A0ABR8QSY3_9BACI</name>
<dbReference type="PROSITE" id="PS50965">
    <property type="entry name" value="NERD"/>
    <property type="match status" value="1"/>
</dbReference>
<dbReference type="Proteomes" id="UP000657931">
    <property type="component" value="Unassembled WGS sequence"/>
</dbReference>
<keyword evidence="3" id="KW-1185">Reference proteome</keyword>
<dbReference type="EMBL" id="JACSQT010000009">
    <property type="protein sequence ID" value="MBD7938645.1"/>
    <property type="molecule type" value="Genomic_DNA"/>
</dbReference>
<feature type="domain" description="NERD" evidence="1">
    <location>
        <begin position="38"/>
        <end position="148"/>
    </location>
</feature>
<reference evidence="2 3" key="1">
    <citation type="submission" date="2020-08" db="EMBL/GenBank/DDBJ databases">
        <title>A Genomic Blueprint of the Chicken Gut Microbiome.</title>
        <authorList>
            <person name="Gilroy R."/>
            <person name="Ravi A."/>
            <person name="Getino M."/>
            <person name="Pursley I."/>
            <person name="Horton D.L."/>
            <person name="Alikhan N.-F."/>
            <person name="Baker D."/>
            <person name="Gharbi K."/>
            <person name="Hall N."/>
            <person name="Watson M."/>
            <person name="Adriaenssens E.M."/>
            <person name="Foster-Nyarko E."/>
            <person name="Jarju S."/>
            <person name="Secka A."/>
            <person name="Antonio M."/>
            <person name="Oren A."/>
            <person name="Chaudhuri R."/>
            <person name="La Ragione R.M."/>
            <person name="Hildebrand F."/>
            <person name="Pallen M.J."/>
        </authorList>
    </citation>
    <scope>NUCLEOTIDE SEQUENCE [LARGE SCALE GENOMIC DNA]</scope>
    <source>
        <strain evidence="2 3">Sa5YUA1</strain>
    </source>
</reference>
<proteinExistence type="predicted"/>
<sequence>MTIYKPLEFSKTLRYYLAIYARTKLPPESEYYLQSLLKGYNGEKDWASHLNELPDDIPILYDLLLEVSQSTIQIDALCILQHKLILFEIKNFQGNFSADDEKWYSPSNKEIKNPLNQIKRAEPLLHQFLKKHQLHIPFDYYLIFVHPTFVLYGATHHEHVIFPGQIPEFMDNLKQQTFAPQRMHTKIIDTFLSHHKSDLHLLHKPVYHYDQMTKGLFCGQCGGKMKRKHKRTFSCMQCHHSATVNDIVLSNIKDYMTLFPERKVTTANIYDWIGGEVSPNAIIKILHNHFERKGVGKSIHYIEFK</sequence>
<comment type="caution">
    <text evidence="2">The sequence shown here is derived from an EMBL/GenBank/DDBJ whole genome shotgun (WGS) entry which is preliminary data.</text>
</comment>
<gene>
    <name evidence="2" type="ORF">H9655_16545</name>
</gene>
<evidence type="ECO:0000313" key="3">
    <source>
        <dbReference type="Proteomes" id="UP000657931"/>
    </source>
</evidence>
<protein>
    <submittedName>
        <fullName evidence="2">NERD domain-containing protein</fullName>
    </submittedName>
</protein>
<organism evidence="2 3">
    <name type="scientific">Cytobacillus stercorigallinarum</name>
    <dbReference type="NCBI Taxonomy" id="2762240"/>
    <lineage>
        <taxon>Bacteria</taxon>
        <taxon>Bacillati</taxon>
        <taxon>Bacillota</taxon>
        <taxon>Bacilli</taxon>
        <taxon>Bacillales</taxon>
        <taxon>Bacillaceae</taxon>
        <taxon>Cytobacillus</taxon>
    </lineage>
</organism>
<dbReference type="InterPro" id="IPR011528">
    <property type="entry name" value="NERD"/>
</dbReference>
<evidence type="ECO:0000313" key="2">
    <source>
        <dbReference type="EMBL" id="MBD7938645.1"/>
    </source>
</evidence>
<accession>A0ABR8QSY3</accession>
<evidence type="ECO:0000259" key="1">
    <source>
        <dbReference type="PROSITE" id="PS50965"/>
    </source>
</evidence>